<keyword evidence="12" id="KW-0482">Metalloprotease</keyword>
<feature type="domain" description="MPN" evidence="15">
    <location>
        <begin position="100"/>
        <end position="238"/>
    </location>
</feature>
<comment type="subcellular location">
    <subcellularLocation>
        <location evidence="2">Cytoplasm</location>
    </subcellularLocation>
    <subcellularLocation>
        <location evidence="1">Nucleus</location>
    </subcellularLocation>
</comment>
<evidence type="ECO:0000256" key="2">
    <source>
        <dbReference type="ARBA" id="ARBA00004496"/>
    </source>
</evidence>
<dbReference type="InterPro" id="IPR050242">
    <property type="entry name" value="JAMM_MPN+_peptidase_M67A"/>
</dbReference>
<evidence type="ECO:0000256" key="7">
    <source>
        <dbReference type="ARBA" id="ARBA00022670"/>
    </source>
</evidence>
<keyword evidence="9" id="KW-0736">Signalosome</keyword>
<dbReference type="SUPFAM" id="SSF102712">
    <property type="entry name" value="JAB1/MPN domain"/>
    <property type="match status" value="1"/>
</dbReference>
<dbReference type="RefSeq" id="XP_003675983.1">
    <property type="nucleotide sequence ID" value="XM_003675935.1"/>
</dbReference>
<proteinExistence type="inferred from homology"/>
<dbReference type="Gene3D" id="3.40.140.10">
    <property type="entry name" value="Cytidine Deaminase, domain 2"/>
    <property type="match status" value="1"/>
</dbReference>
<keyword evidence="17" id="KW-1185">Reference proteome</keyword>
<evidence type="ECO:0000256" key="8">
    <source>
        <dbReference type="ARBA" id="ARBA00022723"/>
    </source>
</evidence>
<dbReference type="InterPro" id="IPR037518">
    <property type="entry name" value="MPN"/>
</dbReference>
<dbReference type="HOGENOM" id="CLU_031199_1_0_1"/>
<dbReference type="GO" id="GO:0046872">
    <property type="term" value="F:metal ion binding"/>
    <property type="evidence" value="ECO:0007669"/>
    <property type="project" value="UniProtKB-KW"/>
</dbReference>
<comment type="similarity">
    <text evidence="3">Belongs to the peptidase M67A family. CSN5 subfamily.</text>
</comment>
<feature type="region of interest" description="Disordered" evidence="14">
    <location>
        <begin position="345"/>
        <end position="382"/>
    </location>
</feature>
<reference evidence="16 17" key="1">
    <citation type="journal article" date="2011" name="Proc. Natl. Acad. Sci. U.S.A.">
        <title>Evolutionary erosion of yeast sex chromosomes by mating-type switching accidents.</title>
        <authorList>
            <person name="Gordon J.L."/>
            <person name="Armisen D."/>
            <person name="Proux-Wera E."/>
            <person name="Oheigeartaigh S.S."/>
            <person name="Byrne K.P."/>
            <person name="Wolfe K.H."/>
        </authorList>
    </citation>
    <scope>NUCLEOTIDE SEQUENCE [LARGE SCALE GENOMIC DNA]</scope>
    <source>
        <strain evidence="17">ATCC 76901 / BCRC 22586 / CBS 4309 / NBRC 1992 / NRRL Y-12630</strain>
    </source>
</reference>
<keyword evidence="7" id="KW-0645">Protease</keyword>
<dbReference type="STRING" id="1064592.G0VF00"/>
<dbReference type="SMART" id="SM00232">
    <property type="entry name" value="JAB_MPN"/>
    <property type="match status" value="1"/>
</dbReference>
<dbReference type="GO" id="GO:0004222">
    <property type="term" value="F:metalloendopeptidase activity"/>
    <property type="evidence" value="ECO:0007669"/>
    <property type="project" value="EnsemblFungi"/>
</dbReference>
<evidence type="ECO:0000256" key="13">
    <source>
        <dbReference type="ARBA" id="ARBA00023242"/>
    </source>
</evidence>
<name>G0VF00_NAUCA</name>
<evidence type="ECO:0000256" key="6">
    <source>
        <dbReference type="ARBA" id="ARBA00022490"/>
    </source>
</evidence>
<evidence type="ECO:0000256" key="5">
    <source>
        <dbReference type="ARBA" id="ARBA00014880"/>
    </source>
</evidence>
<evidence type="ECO:0000256" key="1">
    <source>
        <dbReference type="ARBA" id="ARBA00004123"/>
    </source>
</evidence>
<dbReference type="PANTHER" id="PTHR10410">
    <property type="entry name" value="EUKARYOTIC TRANSLATION INITIATION FACTOR 3 -RELATED"/>
    <property type="match status" value="1"/>
</dbReference>
<dbReference type="OMA" id="SKTREYK"/>
<dbReference type="Pfam" id="PF01398">
    <property type="entry name" value="JAB"/>
    <property type="match status" value="1"/>
</dbReference>
<dbReference type="GO" id="GO:0006508">
    <property type="term" value="P:proteolysis"/>
    <property type="evidence" value="ECO:0007669"/>
    <property type="project" value="UniProtKB-KW"/>
</dbReference>
<comment type="subunit">
    <text evidence="4">Component of the COP9 signalosome (CSN) complex.</text>
</comment>
<evidence type="ECO:0000256" key="14">
    <source>
        <dbReference type="SAM" id="MobiDB-lite"/>
    </source>
</evidence>
<evidence type="ECO:0000256" key="3">
    <source>
        <dbReference type="ARBA" id="ARBA00006008"/>
    </source>
</evidence>
<dbReference type="GeneID" id="96903228"/>
<keyword evidence="10" id="KW-0378">Hydrolase</keyword>
<dbReference type="GO" id="GO:0000338">
    <property type="term" value="P:protein deneddylation"/>
    <property type="evidence" value="ECO:0007669"/>
    <property type="project" value="EnsemblFungi"/>
</dbReference>
<dbReference type="GO" id="GO:0008180">
    <property type="term" value="C:COP9 signalosome"/>
    <property type="evidence" value="ECO:0007669"/>
    <property type="project" value="UniProtKB-KW"/>
</dbReference>
<keyword evidence="13" id="KW-0539">Nucleus</keyword>
<dbReference type="FunCoup" id="G0VF00">
    <property type="interactions" value="71"/>
</dbReference>
<reference key="2">
    <citation type="submission" date="2011-08" db="EMBL/GenBank/DDBJ databases">
        <title>Genome sequence of Naumovozyma castellii.</title>
        <authorList>
            <person name="Gordon J.L."/>
            <person name="Armisen D."/>
            <person name="Proux-Wera E."/>
            <person name="OhEigeartaigh S.S."/>
            <person name="Byrne K.P."/>
            <person name="Wolfe K.H."/>
        </authorList>
    </citation>
    <scope>NUCLEOTIDE SEQUENCE</scope>
    <source>
        <strain>Type strain:CBS 4309</strain>
    </source>
</reference>
<dbReference type="CDD" id="cd08069">
    <property type="entry name" value="MPN_RPN11_CSN5"/>
    <property type="match status" value="1"/>
</dbReference>
<dbReference type="eggNOG" id="KOG1554">
    <property type="taxonomic scope" value="Eukaryota"/>
</dbReference>
<evidence type="ECO:0000256" key="12">
    <source>
        <dbReference type="ARBA" id="ARBA00023049"/>
    </source>
</evidence>
<dbReference type="EMBL" id="HE576755">
    <property type="protein sequence ID" value="CCC69619.1"/>
    <property type="molecule type" value="Genomic_DNA"/>
</dbReference>
<evidence type="ECO:0000256" key="4">
    <source>
        <dbReference type="ARBA" id="ARBA00011098"/>
    </source>
</evidence>
<dbReference type="InParanoid" id="G0VF00"/>
<dbReference type="OrthoDB" id="605656at2759"/>
<dbReference type="Proteomes" id="UP000001640">
    <property type="component" value="Chromosome 4"/>
</dbReference>
<keyword evidence="11" id="KW-0862">Zinc</keyword>
<keyword evidence="6" id="KW-0963">Cytoplasm</keyword>
<protein>
    <recommendedName>
        <fullName evidence="5">COP9 signalosome complex subunit 5</fullName>
    </recommendedName>
</protein>
<evidence type="ECO:0000256" key="9">
    <source>
        <dbReference type="ARBA" id="ARBA00022790"/>
    </source>
</evidence>
<evidence type="ECO:0000313" key="17">
    <source>
        <dbReference type="Proteomes" id="UP000001640"/>
    </source>
</evidence>
<evidence type="ECO:0000313" key="16">
    <source>
        <dbReference type="EMBL" id="CCC69619.1"/>
    </source>
</evidence>
<gene>
    <name evidence="16" type="primary">NCAS0D00380</name>
    <name evidence="16" type="ordered locus">NCAS_0D00380</name>
</gene>
<feature type="region of interest" description="Disordered" evidence="14">
    <location>
        <begin position="394"/>
        <end position="416"/>
    </location>
</feature>
<dbReference type="GO" id="GO:0005737">
    <property type="term" value="C:cytoplasm"/>
    <property type="evidence" value="ECO:0007669"/>
    <property type="project" value="UniProtKB-SubCell"/>
</dbReference>
<dbReference type="GO" id="GO:0071444">
    <property type="term" value="P:cellular response to pheromone"/>
    <property type="evidence" value="ECO:0007669"/>
    <property type="project" value="EnsemblFungi"/>
</dbReference>
<evidence type="ECO:0000259" key="15">
    <source>
        <dbReference type="PROSITE" id="PS50249"/>
    </source>
</evidence>
<dbReference type="FunFam" id="3.40.140.10:FF:000203">
    <property type="entry name" value="COP9 signalosome complex subunit 5"/>
    <property type="match status" value="1"/>
</dbReference>
<sequence length="484" mass="55016">MIDQLLKKPPPRGKLNSMSLSTASIVDLKRRIRNNYPKQSGLISSYNSKESLVSYSSNSGINLFNDQRQLLQQDLKNYKQKPPIQKSIQWKKYPRYFDTVLISKCACTKILDHSIKGGDIEIMGILIGTIQDTKIIVYDCYQLPVEGTETRVNAQLESYEYMVQYMNEMIDEDSKFLNVVGWYHSHPGYDCWLSNIDIQTQELNQNFQDPYVAIVVDPHKSLKEEKMVMGAFRTISEDQKPSIYYELSMHVFDSELNLPLENSKLQFALPKLDYDPNPILLDRLMDTMKQWQDANELKKQHNRGDTTTPLPSMFSLNKILQSEKTGTKTLSTSITEQKPVPYTLKKRSTSVTSSMSAEGAGTDSDTDMGDINGSELGSTTSSMYTMMDPYISNSRTTQQAPTLSKKKSSNASFFNSKPDLLMAPKVEGDHLGGTGNSTALLEINNKELGTDNLKLDYENNKRELLGLKMREYKALRSYRDTFTL</sequence>
<dbReference type="AlphaFoldDB" id="G0VF00"/>
<dbReference type="PROSITE" id="PS50249">
    <property type="entry name" value="MPN"/>
    <property type="match status" value="1"/>
</dbReference>
<dbReference type="GO" id="GO:0070452">
    <property type="term" value="P:positive regulation of ergosterol biosynthetic process"/>
    <property type="evidence" value="ECO:0007669"/>
    <property type="project" value="EnsemblFungi"/>
</dbReference>
<dbReference type="InterPro" id="IPR000555">
    <property type="entry name" value="JAMM/MPN+_dom"/>
</dbReference>
<organism evidence="16 17">
    <name type="scientific">Naumovozyma castellii</name>
    <name type="common">Yeast</name>
    <name type="synonym">Saccharomyces castellii</name>
    <dbReference type="NCBI Taxonomy" id="27288"/>
    <lineage>
        <taxon>Eukaryota</taxon>
        <taxon>Fungi</taxon>
        <taxon>Dikarya</taxon>
        <taxon>Ascomycota</taxon>
        <taxon>Saccharomycotina</taxon>
        <taxon>Saccharomycetes</taxon>
        <taxon>Saccharomycetales</taxon>
        <taxon>Saccharomycetaceae</taxon>
        <taxon>Naumovozyma</taxon>
    </lineage>
</organism>
<keyword evidence="8" id="KW-0479">Metal-binding</keyword>
<evidence type="ECO:0000256" key="10">
    <source>
        <dbReference type="ARBA" id="ARBA00022801"/>
    </source>
</evidence>
<accession>G0VF00</accession>
<dbReference type="KEGG" id="ncs:NCAS_0D00380"/>
<dbReference type="GO" id="GO:0000747">
    <property type="term" value="P:conjugation with cellular fusion"/>
    <property type="evidence" value="ECO:0007669"/>
    <property type="project" value="EnsemblFungi"/>
</dbReference>
<evidence type="ECO:0000256" key="11">
    <source>
        <dbReference type="ARBA" id="ARBA00022833"/>
    </source>
</evidence>